<dbReference type="InterPro" id="IPR002893">
    <property type="entry name" value="Znf_MYND"/>
</dbReference>
<dbReference type="EC" id="2.7.11.1" evidence="15"/>
<comment type="catalytic activity">
    <reaction evidence="15">
        <text>L-threonyl-[protein] + ATP = O-phospho-L-threonyl-[protein] + ADP + H(+)</text>
        <dbReference type="Rhea" id="RHEA:46608"/>
        <dbReference type="Rhea" id="RHEA-COMP:11060"/>
        <dbReference type="Rhea" id="RHEA-COMP:11605"/>
        <dbReference type="ChEBI" id="CHEBI:15378"/>
        <dbReference type="ChEBI" id="CHEBI:30013"/>
        <dbReference type="ChEBI" id="CHEBI:30616"/>
        <dbReference type="ChEBI" id="CHEBI:61977"/>
        <dbReference type="ChEBI" id="CHEBI:456216"/>
        <dbReference type="EC" id="2.7.11.1"/>
    </reaction>
</comment>
<feature type="compositionally biased region" description="Polar residues" evidence="16">
    <location>
        <begin position="413"/>
        <end position="422"/>
    </location>
</feature>
<evidence type="ECO:0000256" key="9">
    <source>
        <dbReference type="PIRSR" id="PIRSR630616-1"/>
    </source>
</evidence>
<dbReference type="RefSeq" id="XP_001430706.1">
    <property type="nucleotide sequence ID" value="XM_001430669.1"/>
</dbReference>
<dbReference type="PROSITE" id="PS00107">
    <property type="entry name" value="PROTEIN_KINASE_ATP"/>
    <property type="match status" value="1"/>
</dbReference>
<keyword evidence="6 15" id="KW-0418">Kinase</keyword>
<dbReference type="GO" id="GO:0005524">
    <property type="term" value="F:ATP binding"/>
    <property type="evidence" value="ECO:0007669"/>
    <property type="project" value="UniProtKB-UniRule"/>
</dbReference>
<keyword evidence="20" id="KW-1185">Reference proteome</keyword>
<evidence type="ECO:0000259" key="17">
    <source>
        <dbReference type="PROSITE" id="PS50011"/>
    </source>
</evidence>
<dbReference type="InterPro" id="IPR011009">
    <property type="entry name" value="Kinase-like_dom_sf"/>
</dbReference>
<dbReference type="FunFam" id="1.10.510.10:FF:001241">
    <property type="entry name" value="Uncharacterized protein"/>
    <property type="match status" value="1"/>
</dbReference>
<dbReference type="Gene3D" id="1.10.510.10">
    <property type="entry name" value="Transferase(Phosphotransferase) domain 1"/>
    <property type="match status" value="1"/>
</dbReference>
<dbReference type="GO" id="GO:0007165">
    <property type="term" value="P:signal transduction"/>
    <property type="evidence" value="ECO:0000318"/>
    <property type="project" value="GO_Central"/>
</dbReference>
<feature type="domain" description="Protein kinase" evidence="17">
    <location>
        <begin position="90"/>
        <end position="342"/>
    </location>
</feature>
<protein>
    <recommendedName>
        <fullName evidence="15">Aurora kinase</fullName>
        <ecNumber evidence="15">2.7.11.1</ecNumber>
    </recommendedName>
</protein>
<comment type="catalytic activity">
    <reaction evidence="15">
        <text>L-seryl-[protein] + ATP = O-phospho-L-seryl-[protein] + ADP + H(+)</text>
        <dbReference type="Rhea" id="RHEA:17989"/>
        <dbReference type="Rhea" id="RHEA-COMP:9863"/>
        <dbReference type="Rhea" id="RHEA-COMP:11604"/>
        <dbReference type="ChEBI" id="CHEBI:15378"/>
        <dbReference type="ChEBI" id="CHEBI:29999"/>
        <dbReference type="ChEBI" id="CHEBI:30616"/>
        <dbReference type="ChEBI" id="CHEBI:83421"/>
        <dbReference type="ChEBI" id="CHEBI:456216"/>
        <dbReference type="EC" id="2.7.11.1"/>
    </reaction>
</comment>
<keyword evidence="5 12" id="KW-0863">Zinc-finger</keyword>
<feature type="active site" description="Proton acceptor" evidence="9">
    <location>
        <position position="213"/>
    </location>
</feature>
<dbReference type="eggNOG" id="KOG0580">
    <property type="taxonomic scope" value="Eukaryota"/>
</dbReference>
<dbReference type="KEGG" id="ptm:GSPATT00033161001"/>
<dbReference type="OrthoDB" id="377346at2759"/>
<feature type="compositionally biased region" description="Low complexity" evidence="16">
    <location>
        <begin position="399"/>
        <end position="412"/>
    </location>
</feature>
<evidence type="ECO:0000256" key="6">
    <source>
        <dbReference type="ARBA" id="ARBA00022777"/>
    </source>
</evidence>
<dbReference type="STRING" id="5888.A0BXP1"/>
<feature type="binding site" evidence="10 13">
    <location>
        <position position="119"/>
    </location>
    <ligand>
        <name>ATP</name>
        <dbReference type="ChEBI" id="CHEBI:30616"/>
    </ligand>
</feature>
<dbReference type="FunFam" id="3.30.200.20:FF:000042">
    <property type="entry name" value="Aurora kinase A"/>
    <property type="match status" value="1"/>
</dbReference>
<evidence type="ECO:0000256" key="15">
    <source>
        <dbReference type="RuleBase" id="RU367134"/>
    </source>
</evidence>
<dbReference type="InterPro" id="IPR000719">
    <property type="entry name" value="Prot_kinase_dom"/>
</dbReference>
<comment type="similarity">
    <text evidence="15">Belongs to the protein kinase superfamily. Ser/Thr protein kinase family. Aurora subfamily.</text>
</comment>
<feature type="binding site" evidence="10">
    <location>
        <begin position="217"/>
        <end position="218"/>
    </location>
    <ligand>
        <name>ATP</name>
        <dbReference type="ChEBI" id="CHEBI:30616"/>
    </ligand>
</feature>
<accession>A0BXP1</accession>
<reference evidence="19 20" key="1">
    <citation type="journal article" date="2006" name="Nature">
        <title>Global trends of whole-genome duplications revealed by the ciliate Paramecium tetraurelia.</title>
        <authorList>
            <consortium name="Genoscope"/>
            <person name="Aury J.-M."/>
            <person name="Jaillon O."/>
            <person name="Duret L."/>
            <person name="Noel B."/>
            <person name="Jubin C."/>
            <person name="Porcel B.M."/>
            <person name="Segurens B."/>
            <person name="Daubin V."/>
            <person name="Anthouard V."/>
            <person name="Aiach N."/>
            <person name="Arnaiz O."/>
            <person name="Billaut A."/>
            <person name="Beisson J."/>
            <person name="Blanc I."/>
            <person name="Bouhouche K."/>
            <person name="Camara F."/>
            <person name="Duharcourt S."/>
            <person name="Guigo R."/>
            <person name="Gogendeau D."/>
            <person name="Katinka M."/>
            <person name="Keller A.-M."/>
            <person name="Kissmehl R."/>
            <person name="Klotz C."/>
            <person name="Koll F."/>
            <person name="Le Moue A."/>
            <person name="Lepere C."/>
            <person name="Malinsky S."/>
            <person name="Nowacki M."/>
            <person name="Nowak J.K."/>
            <person name="Plattner H."/>
            <person name="Poulain J."/>
            <person name="Ruiz F."/>
            <person name="Serrano V."/>
            <person name="Zagulski M."/>
            <person name="Dessen P."/>
            <person name="Betermier M."/>
            <person name="Weissenbach J."/>
            <person name="Scarpelli C."/>
            <person name="Schachter V."/>
            <person name="Sperling L."/>
            <person name="Meyer E."/>
            <person name="Cohen J."/>
            <person name="Wincker P."/>
        </authorList>
    </citation>
    <scope>NUCLEOTIDE SEQUENCE [LARGE SCALE GENOMIC DNA]</scope>
    <source>
        <strain evidence="19 20">Stock d4-2</strain>
    </source>
</reference>
<keyword evidence="3" id="KW-0479">Metal-binding</keyword>
<keyword evidence="1 14" id="KW-0723">Serine/threonine-protein kinase</keyword>
<feature type="domain" description="MYND-type" evidence="18">
    <location>
        <begin position="10"/>
        <end position="57"/>
    </location>
</feature>
<keyword evidence="8 10" id="KW-0067">ATP-binding</keyword>
<dbReference type="CDD" id="cd14007">
    <property type="entry name" value="STKc_Aurora"/>
    <property type="match status" value="1"/>
</dbReference>
<evidence type="ECO:0000256" key="10">
    <source>
        <dbReference type="PIRSR" id="PIRSR630616-2"/>
    </source>
</evidence>
<evidence type="ECO:0000259" key="18">
    <source>
        <dbReference type="PROSITE" id="PS50865"/>
    </source>
</evidence>
<dbReference type="GO" id="GO:0004674">
    <property type="term" value="F:protein serine/threonine kinase activity"/>
    <property type="evidence" value="ECO:0000318"/>
    <property type="project" value="GO_Central"/>
</dbReference>
<name>A0BXP1_PARTE</name>
<proteinExistence type="inferred from homology"/>
<feature type="cross-link" description="Glycyl lysine isopeptide (Lys-Gly) (interchain with G-Cter in SUMO2)" evidence="11">
    <location>
        <position position="215"/>
    </location>
</feature>
<feature type="region of interest" description="Disordered" evidence="16">
    <location>
        <begin position="384"/>
        <end position="425"/>
    </location>
</feature>
<dbReference type="PANTHER" id="PTHR24350">
    <property type="entry name" value="SERINE/THREONINE-PROTEIN KINASE IAL-RELATED"/>
    <property type="match status" value="1"/>
</dbReference>
<evidence type="ECO:0000256" key="3">
    <source>
        <dbReference type="ARBA" id="ARBA00022723"/>
    </source>
</evidence>
<keyword evidence="7" id="KW-0862">Zinc</keyword>
<feature type="binding site" evidence="10">
    <location>
        <position position="231"/>
    </location>
    <ligand>
        <name>ATP</name>
        <dbReference type="ChEBI" id="CHEBI:30616"/>
    </ligand>
</feature>
<dbReference type="GO" id="GO:0008270">
    <property type="term" value="F:zinc ion binding"/>
    <property type="evidence" value="ECO:0007669"/>
    <property type="project" value="UniProtKB-KW"/>
</dbReference>
<evidence type="ECO:0000256" key="2">
    <source>
        <dbReference type="ARBA" id="ARBA00022679"/>
    </source>
</evidence>
<evidence type="ECO:0000256" key="7">
    <source>
        <dbReference type="ARBA" id="ARBA00022833"/>
    </source>
</evidence>
<dbReference type="OMA" id="KFQSDHP"/>
<sequence length="482" mass="56122">MNQGCSYKYCINTSNAGAIYSCQYCQNTKYCSQKCRDTDWQIKISLLNRTLSHKNNCRPISRKSQTELNDTASTLKSIRRQAEDFEIIIKDNKVELGKGSYGCVKLVKDKQNGQMYAMKVMNKKQIFEYCSVENLKREIKIQRKLQHPHITKLFHYFEDKENVFLILELAENGSLFSYIRKRRRLPENEAFVYFFQTCLGIDYLHKRNIIHRDLKPENLLLDKQGNVKVCDFGWSAETTQNGVRRTFCGTLDYMAPEMLTNQPYSFTLDIWCLGVLLFELIHGFAPFKGKTENEKCNNIIKMTPIEYDPSLSLEAKQIIQGILKFNPIDRLSMNQIFEHPWMKKFYKSYGIDLRSYINKQDKHNDLSNRSISPQNDDIITRSFIKGPTQNSNNDLKPLSKSSNYISQNNSNNGKSTASSNYNQEEEFKARVSRLSQRQQMVQGLKEIQGQPQKQEELGFMDKVFSAFGCLSRDKQSTQSHNY</sequence>
<evidence type="ECO:0000313" key="19">
    <source>
        <dbReference type="EMBL" id="CAK63308.1"/>
    </source>
</evidence>
<dbReference type="AlphaFoldDB" id="A0BXP1"/>
<evidence type="ECO:0000256" key="11">
    <source>
        <dbReference type="PIRSR" id="PIRSR630616-3"/>
    </source>
</evidence>
<evidence type="ECO:0000313" key="20">
    <source>
        <dbReference type="Proteomes" id="UP000000600"/>
    </source>
</evidence>
<evidence type="ECO:0000256" key="8">
    <source>
        <dbReference type="ARBA" id="ARBA00022840"/>
    </source>
</evidence>
<dbReference type="PROSITE" id="PS50011">
    <property type="entry name" value="PROTEIN_KINASE_DOM"/>
    <property type="match status" value="1"/>
</dbReference>
<dbReference type="Pfam" id="PF00069">
    <property type="entry name" value="Pkinase"/>
    <property type="match status" value="1"/>
</dbReference>
<keyword evidence="2 15" id="KW-0808">Transferase</keyword>
<dbReference type="PROSITE" id="PS50865">
    <property type="entry name" value="ZF_MYND_2"/>
    <property type="match status" value="1"/>
</dbReference>
<dbReference type="SUPFAM" id="SSF56112">
    <property type="entry name" value="Protein kinase-like (PK-like)"/>
    <property type="match status" value="1"/>
</dbReference>
<dbReference type="InterPro" id="IPR017441">
    <property type="entry name" value="Protein_kinase_ATP_BS"/>
</dbReference>
<organism evidence="19 20">
    <name type="scientific">Paramecium tetraurelia</name>
    <dbReference type="NCBI Taxonomy" id="5888"/>
    <lineage>
        <taxon>Eukaryota</taxon>
        <taxon>Sar</taxon>
        <taxon>Alveolata</taxon>
        <taxon>Ciliophora</taxon>
        <taxon>Intramacronucleata</taxon>
        <taxon>Oligohymenophorea</taxon>
        <taxon>Peniculida</taxon>
        <taxon>Parameciidae</taxon>
        <taxon>Paramecium</taxon>
    </lineage>
</organism>
<dbReference type="InParanoid" id="A0BXP1"/>
<evidence type="ECO:0000256" key="12">
    <source>
        <dbReference type="PROSITE-ProRule" id="PRU00134"/>
    </source>
</evidence>
<dbReference type="InterPro" id="IPR008271">
    <property type="entry name" value="Ser/Thr_kinase_AS"/>
</dbReference>
<gene>
    <name evidence="19" type="ORF">GSPATT00033161001</name>
</gene>
<evidence type="ECO:0000256" key="1">
    <source>
        <dbReference type="ARBA" id="ARBA00022527"/>
    </source>
</evidence>
<dbReference type="SMART" id="SM00220">
    <property type="entry name" value="S_TKc"/>
    <property type="match status" value="1"/>
</dbReference>
<dbReference type="GeneID" id="5016474"/>
<dbReference type="PROSITE" id="PS00108">
    <property type="entry name" value="PROTEIN_KINASE_ST"/>
    <property type="match status" value="1"/>
</dbReference>
<keyword evidence="4 10" id="KW-0547">Nucleotide-binding</keyword>
<evidence type="ECO:0000256" key="4">
    <source>
        <dbReference type="ARBA" id="ARBA00022741"/>
    </source>
</evidence>
<evidence type="ECO:0000256" key="14">
    <source>
        <dbReference type="RuleBase" id="RU000304"/>
    </source>
</evidence>
<evidence type="ECO:0000256" key="5">
    <source>
        <dbReference type="ARBA" id="ARBA00022771"/>
    </source>
</evidence>
<dbReference type="EMBL" id="CT868025">
    <property type="protein sequence ID" value="CAK63308.1"/>
    <property type="molecule type" value="Genomic_DNA"/>
</dbReference>
<dbReference type="Proteomes" id="UP000000600">
    <property type="component" value="Unassembled WGS sequence"/>
</dbReference>
<dbReference type="HOGENOM" id="CLU_000288_63_4_1"/>
<feature type="binding site" evidence="10">
    <location>
        <begin position="168"/>
        <end position="170"/>
    </location>
    <ligand>
        <name>ATP</name>
        <dbReference type="ChEBI" id="CHEBI:30616"/>
    </ligand>
</feature>
<evidence type="ECO:0000256" key="13">
    <source>
        <dbReference type="PROSITE-ProRule" id="PRU10141"/>
    </source>
</evidence>
<dbReference type="InterPro" id="IPR030616">
    <property type="entry name" value="Aur-like"/>
</dbReference>
<evidence type="ECO:0000256" key="16">
    <source>
        <dbReference type="SAM" id="MobiDB-lite"/>
    </source>
</evidence>